<evidence type="ECO:0000313" key="2">
    <source>
        <dbReference type="EMBL" id="REG08650.1"/>
    </source>
</evidence>
<dbReference type="OrthoDB" id="164972at2"/>
<keyword evidence="1" id="KW-0812">Transmembrane</keyword>
<proteinExistence type="predicted"/>
<organism evidence="2 3">
    <name type="scientific">Pelolinea submarina</name>
    <dbReference type="NCBI Taxonomy" id="913107"/>
    <lineage>
        <taxon>Bacteria</taxon>
        <taxon>Bacillati</taxon>
        <taxon>Chloroflexota</taxon>
        <taxon>Anaerolineae</taxon>
        <taxon>Anaerolineales</taxon>
        <taxon>Anaerolineaceae</taxon>
        <taxon>Pelolinea</taxon>
    </lineage>
</organism>
<feature type="transmembrane region" description="Helical" evidence="1">
    <location>
        <begin position="178"/>
        <end position="198"/>
    </location>
</feature>
<accession>A0A347ZP18</accession>
<sequence length="214" mass="23860">MNDQNKEINETIKRTKRYWYVDGFSEIGVGLLLIMIILFNYLSSLVQQQVLQILLIVVGLPAVIVLGSRVLSRVVVKLKERYTYPRTGYVAYQGKTGSRRWKRVLLAGTLGLLVGALTSLLSGSLPIIYQQIVVTFMIASSYIYIGYSIGLKRFYWIAAATIVLGIGLSLVKMSEIKYFLTFFIGQGLIWIASGLAALRQYFGSTQPPTETGEG</sequence>
<name>A0A347ZP18_9CHLR</name>
<feature type="transmembrane region" description="Helical" evidence="1">
    <location>
        <begin position="104"/>
        <end position="121"/>
    </location>
</feature>
<feature type="transmembrane region" description="Helical" evidence="1">
    <location>
        <begin position="127"/>
        <end position="147"/>
    </location>
</feature>
<keyword evidence="3" id="KW-1185">Reference proteome</keyword>
<evidence type="ECO:0000256" key="1">
    <source>
        <dbReference type="SAM" id="Phobius"/>
    </source>
</evidence>
<comment type="caution">
    <text evidence="2">The sequence shown here is derived from an EMBL/GenBank/DDBJ whole genome shotgun (WGS) entry which is preliminary data.</text>
</comment>
<protein>
    <submittedName>
        <fullName evidence="2">Uncharacterized protein</fullName>
    </submittedName>
</protein>
<dbReference type="RefSeq" id="WP_116225299.1">
    <property type="nucleotide sequence ID" value="NZ_AP018437.1"/>
</dbReference>
<dbReference type="EMBL" id="QUMS01000002">
    <property type="protein sequence ID" value="REG08650.1"/>
    <property type="molecule type" value="Genomic_DNA"/>
</dbReference>
<gene>
    <name evidence="2" type="ORF">DFR64_2022</name>
</gene>
<dbReference type="Proteomes" id="UP000256388">
    <property type="component" value="Unassembled WGS sequence"/>
</dbReference>
<dbReference type="AlphaFoldDB" id="A0A347ZP18"/>
<reference evidence="2 3" key="1">
    <citation type="submission" date="2018-08" db="EMBL/GenBank/DDBJ databases">
        <title>Genomic Encyclopedia of Type Strains, Phase IV (KMG-IV): sequencing the most valuable type-strain genomes for metagenomic binning, comparative biology and taxonomic classification.</title>
        <authorList>
            <person name="Goeker M."/>
        </authorList>
    </citation>
    <scope>NUCLEOTIDE SEQUENCE [LARGE SCALE GENOMIC DNA]</scope>
    <source>
        <strain evidence="2 3">DSM 23923</strain>
    </source>
</reference>
<feature type="transmembrane region" description="Helical" evidence="1">
    <location>
        <begin position="154"/>
        <end position="172"/>
    </location>
</feature>
<evidence type="ECO:0000313" key="3">
    <source>
        <dbReference type="Proteomes" id="UP000256388"/>
    </source>
</evidence>
<feature type="transmembrane region" description="Helical" evidence="1">
    <location>
        <begin position="49"/>
        <end position="71"/>
    </location>
</feature>
<feature type="transmembrane region" description="Helical" evidence="1">
    <location>
        <begin position="20"/>
        <end position="43"/>
    </location>
</feature>
<keyword evidence="1" id="KW-0472">Membrane</keyword>
<keyword evidence="1" id="KW-1133">Transmembrane helix</keyword>